<evidence type="ECO:0000313" key="7">
    <source>
        <dbReference type="EMBL" id="BCS04867.1"/>
    </source>
</evidence>
<keyword evidence="5" id="KW-0539">Nucleus</keyword>
<dbReference type="GO" id="GO:0008270">
    <property type="term" value="F:zinc ion binding"/>
    <property type="evidence" value="ECO:0007669"/>
    <property type="project" value="InterPro"/>
</dbReference>
<evidence type="ECO:0000256" key="1">
    <source>
        <dbReference type="ARBA" id="ARBA00004123"/>
    </source>
</evidence>
<evidence type="ECO:0000313" key="8">
    <source>
        <dbReference type="Proteomes" id="UP000661280"/>
    </source>
</evidence>
<evidence type="ECO:0000256" key="3">
    <source>
        <dbReference type="ARBA" id="ARBA00023125"/>
    </source>
</evidence>
<dbReference type="InterPro" id="IPR036864">
    <property type="entry name" value="Zn2-C6_fun-type_DNA-bd_sf"/>
</dbReference>
<dbReference type="GO" id="GO:0045944">
    <property type="term" value="P:positive regulation of transcription by RNA polymerase II"/>
    <property type="evidence" value="ECO:0007669"/>
    <property type="project" value="TreeGrafter"/>
</dbReference>
<dbReference type="Pfam" id="PF11951">
    <property type="entry name" value="Fungal_trans_2"/>
    <property type="match status" value="1"/>
</dbReference>
<keyword evidence="8" id="KW-1185">Reference proteome</keyword>
<evidence type="ECO:0000256" key="5">
    <source>
        <dbReference type="ARBA" id="ARBA00023242"/>
    </source>
</evidence>
<dbReference type="RefSeq" id="XP_041548629.1">
    <property type="nucleotide sequence ID" value="XM_041681714.1"/>
</dbReference>
<gene>
    <name evidence="7" type="ORF">AKAW2_80668S</name>
</gene>
<accession>A0A7R7WKW2</accession>
<dbReference type="OrthoDB" id="4525710at2759"/>
<dbReference type="SUPFAM" id="SSF57701">
    <property type="entry name" value="Zn2/Cys6 DNA-binding domain"/>
    <property type="match status" value="1"/>
</dbReference>
<keyword evidence="2" id="KW-0805">Transcription regulation</keyword>
<dbReference type="Gene3D" id="4.10.240.10">
    <property type="entry name" value="Zn(2)-C6 fungal-type DNA-binding domain"/>
    <property type="match status" value="1"/>
</dbReference>
<organism evidence="7 8">
    <name type="scientific">Aspergillus kawachii</name>
    <name type="common">White koji mold</name>
    <name type="synonym">Aspergillus awamori var. kawachi</name>
    <dbReference type="NCBI Taxonomy" id="1069201"/>
    <lineage>
        <taxon>Eukaryota</taxon>
        <taxon>Fungi</taxon>
        <taxon>Dikarya</taxon>
        <taxon>Ascomycota</taxon>
        <taxon>Pezizomycotina</taxon>
        <taxon>Eurotiomycetes</taxon>
        <taxon>Eurotiomycetidae</taxon>
        <taxon>Eurotiales</taxon>
        <taxon>Aspergillaceae</taxon>
        <taxon>Aspergillus</taxon>
        <taxon>Aspergillus subgen. Circumdati</taxon>
    </lineage>
</organism>
<dbReference type="InterPro" id="IPR001138">
    <property type="entry name" value="Zn2Cys6_DnaBD"/>
</dbReference>
<keyword evidence="3" id="KW-0238">DNA-binding</keyword>
<dbReference type="Proteomes" id="UP000661280">
    <property type="component" value="Chromosome 8"/>
</dbReference>
<name>A0A7R7WKW2_ASPKA</name>
<dbReference type="KEGG" id="aluc:AKAW2_80668S"/>
<dbReference type="InterPro" id="IPR021858">
    <property type="entry name" value="Fun_TF"/>
</dbReference>
<dbReference type="PANTHER" id="PTHR37534:SF25">
    <property type="entry name" value="ZN(II)2CYS6 TRANSCRIPTION FACTOR (EUROFUNG)"/>
    <property type="match status" value="1"/>
</dbReference>
<dbReference type="GO" id="GO:0005634">
    <property type="term" value="C:nucleus"/>
    <property type="evidence" value="ECO:0007669"/>
    <property type="project" value="UniProtKB-SubCell"/>
</dbReference>
<dbReference type="GO" id="GO:0000981">
    <property type="term" value="F:DNA-binding transcription factor activity, RNA polymerase II-specific"/>
    <property type="evidence" value="ECO:0007669"/>
    <property type="project" value="InterPro"/>
</dbReference>
<evidence type="ECO:0000256" key="2">
    <source>
        <dbReference type="ARBA" id="ARBA00023015"/>
    </source>
</evidence>
<evidence type="ECO:0000259" key="6">
    <source>
        <dbReference type="PROSITE" id="PS50048"/>
    </source>
</evidence>
<dbReference type="PROSITE" id="PS50048">
    <property type="entry name" value="ZN2_CY6_FUNGAL_2"/>
    <property type="match status" value="1"/>
</dbReference>
<reference evidence="7" key="1">
    <citation type="submission" date="2021-01" db="EMBL/GenBank/DDBJ databases">
        <authorList>
            <consortium name="Aspergillus luchuensis mut. kawachii IFO 4304 genome sequencing consortium"/>
            <person name="Kazuki M."/>
            <person name="Futagami T."/>
        </authorList>
    </citation>
    <scope>NUCLEOTIDE SEQUENCE</scope>
    <source>
        <strain evidence="7">IFO 4308</strain>
    </source>
</reference>
<dbReference type="Pfam" id="PF00172">
    <property type="entry name" value="Zn_clus"/>
    <property type="match status" value="1"/>
</dbReference>
<reference evidence="7" key="2">
    <citation type="submission" date="2021-02" db="EMBL/GenBank/DDBJ databases">
        <title>Aspergillus luchuensis mut. kawachii IFO 4304 genome sequence.</title>
        <authorList>
            <person name="Mori K."/>
            <person name="Kadooka C."/>
            <person name="Goto M."/>
            <person name="Futagami T."/>
        </authorList>
    </citation>
    <scope>NUCLEOTIDE SEQUENCE</scope>
    <source>
        <strain evidence="7">IFO 4308</strain>
    </source>
</reference>
<dbReference type="AlphaFoldDB" id="A0A7R7WKW2"/>
<sequence>MAPDRFQPSPHSHLYKATLSVFPHPFSHALNGTRTPMTPSRKTRHRLIAGCQRCRIRHLKCDTNSPACSHCIRAGTDCDRGINVRFRNGLDIFGDDDALFPERDLWPYLMGPLRFVDETVIIKQLYEAEEPEHNGPTEQSRGVNDAPITPVGIVEYHGLEQYTSPLTDDTPPIQTLCHDGRSSDLELLMGNALQHSDRVTGRELQISDLVQEKRLSFNEREAKLMRNYVEYMALWADITDPHRHFEIEVPVRAMQDPVLRYAIFAFSSRHVERQKKGNEAEALQYHNHCLQLLIPTLSGTGGDLTDVVLATVAILRQHEEMEYDDNQFHLTGATRIMNTVSSFGSSGGLGEAAAWLCLREDIHVSLISQKPLRTNLESFHHSDIFLRNDDFAWAARMVFLLAKVLKCAFNQMSSPEYTALQSIAQEVEDWNSRKPPSFQPLRELPRGKNVSRRFPEMWMLLPVHVVGTQYYHIAKIVLAFACCPSPPLAYESFRNSRNIEKAIRYHLFMVLGLAKSNPKAENTLFTARHSLVAWGWVIRQKTDQQAAEILLREMWTRTGWDVTASIQSLREQWADEETDS</sequence>
<dbReference type="GeneID" id="64966188"/>
<proteinExistence type="predicted"/>
<dbReference type="EMBL" id="AP024432">
    <property type="protein sequence ID" value="BCS04867.1"/>
    <property type="molecule type" value="Genomic_DNA"/>
</dbReference>
<dbReference type="CDD" id="cd00067">
    <property type="entry name" value="GAL4"/>
    <property type="match status" value="1"/>
</dbReference>
<feature type="domain" description="Zn(2)-C6 fungal-type" evidence="6">
    <location>
        <begin position="50"/>
        <end position="78"/>
    </location>
</feature>
<evidence type="ECO:0000256" key="4">
    <source>
        <dbReference type="ARBA" id="ARBA00023163"/>
    </source>
</evidence>
<comment type="subcellular location">
    <subcellularLocation>
        <location evidence="1">Nucleus</location>
    </subcellularLocation>
</comment>
<keyword evidence="4" id="KW-0804">Transcription</keyword>
<dbReference type="PANTHER" id="PTHR37534">
    <property type="entry name" value="TRANSCRIPTIONAL ACTIVATOR PROTEIN UGA3"/>
    <property type="match status" value="1"/>
</dbReference>
<protein>
    <recommendedName>
        <fullName evidence="6">Zn(2)-C6 fungal-type domain-containing protein</fullName>
    </recommendedName>
</protein>
<dbReference type="PROSITE" id="PS00463">
    <property type="entry name" value="ZN2_CY6_FUNGAL_1"/>
    <property type="match status" value="1"/>
</dbReference>
<dbReference type="SMART" id="SM00066">
    <property type="entry name" value="GAL4"/>
    <property type="match status" value="1"/>
</dbReference>
<dbReference type="GO" id="GO:0000976">
    <property type="term" value="F:transcription cis-regulatory region binding"/>
    <property type="evidence" value="ECO:0007669"/>
    <property type="project" value="TreeGrafter"/>
</dbReference>